<reference evidence="1 2" key="1">
    <citation type="submission" date="2019-03" db="EMBL/GenBank/DDBJ databases">
        <authorList>
            <consortium name="Pathogen Informatics"/>
        </authorList>
    </citation>
    <scope>NUCLEOTIDE SEQUENCE [LARGE SCALE GENOMIC DNA]</scope>
    <source>
        <strain evidence="1 2">NCTC12998</strain>
    </source>
</reference>
<organism evidence="1 2">
    <name type="scientific">Raoultella planticola</name>
    <name type="common">Klebsiella planticola</name>
    <dbReference type="NCBI Taxonomy" id="575"/>
    <lineage>
        <taxon>Bacteria</taxon>
        <taxon>Pseudomonadati</taxon>
        <taxon>Pseudomonadota</taxon>
        <taxon>Gammaproteobacteria</taxon>
        <taxon>Enterobacterales</taxon>
        <taxon>Enterobacteriaceae</taxon>
        <taxon>Klebsiella/Raoultella group</taxon>
        <taxon>Raoultella</taxon>
    </lineage>
</organism>
<dbReference type="AlphaFoldDB" id="A0A485A969"/>
<sequence length="120" mass="13449">MIIMPLAWMLPPSSALRSTSMNSPSPMCSDAADARRFAKRTRMSGEFDDRQGVNLADAFAFGFNHYLLLQDFILNPLGEIAFTPLAPGQHGLHLFRGDLPTFAERRCFSQLTGYPERAQR</sequence>
<evidence type="ECO:0000313" key="2">
    <source>
        <dbReference type="Proteomes" id="UP000345637"/>
    </source>
</evidence>
<name>A0A485A969_RAOPL</name>
<dbReference type="EMBL" id="CAADJE010000002">
    <property type="protein sequence ID" value="VFS56258.1"/>
    <property type="molecule type" value="Genomic_DNA"/>
</dbReference>
<accession>A0A485A969</accession>
<gene>
    <name evidence="1" type="ORF">NCTC12998_00330</name>
</gene>
<protein>
    <submittedName>
        <fullName evidence="1">Uncharacterized protein</fullName>
    </submittedName>
</protein>
<evidence type="ECO:0000313" key="1">
    <source>
        <dbReference type="EMBL" id="VFS56258.1"/>
    </source>
</evidence>
<proteinExistence type="predicted"/>
<dbReference type="Proteomes" id="UP000345637">
    <property type="component" value="Unassembled WGS sequence"/>
</dbReference>